<dbReference type="Proteomes" id="UP000789920">
    <property type="component" value="Unassembled WGS sequence"/>
</dbReference>
<feature type="non-terminal residue" evidence="1">
    <location>
        <position position="41"/>
    </location>
</feature>
<sequence length="41" mass="4192">TVGPTNLANYATITTNATINIVLTTTITVTSLAILDTIALS</sequence>
<evidence type="ECO:0000313" key="2">
    <source>
        <dbReference type="Proteomes" id="UP000789920"/>
    </source>
</evidence>
<accession>A0ACA9SY80</accession>
<gene>
    <name evidence="1" type="ORF">RPERSI_LOCUS36316</name>
</gene>
<proteinExistence type="predicted"/>
<comment type="caution">
    <text evidence="1">The sequence shown here is derived from an EMBL/GenBank/DDBJ whole genome shotgun (WGS) entry which is preliminary data.</text>
</comment>
<organism evidence="1 2">
    <name type="scientific">Racocetra persica</name>
    <dbReference type="NCBI Taxonomy" id="160502"/>
    <lineage>
        <taxon>Eukaryota</taxon>
        <taxon>Fungi</taxon>
        <taxon>Fungi incertae sedis</taxon>
        <taxon>Mucoromycota</taxon>
        <taxon>Glomeromycotina</taxon>
        <taxon>Glomeromycetes</taxon>
        <taxon>Diversisporales</taxon>
        <taxon>Gigasporaceae</taxon>
        <taxon>Racocetra</taxon>
    </lineage>
</organism>
<dbReference type="EMBL" id="CAJVQC010173223">
    <property type="protein sequence ID" value="CAG8850903.1"/>
    <property type="molecule type" value="Genomic_DNA"/>
</dbReference>
<feature type="non-terminal residue" evidence="1">
    <location>
        <position position="1"/>
    </location>
</feature>
<keyword evidence="2" id="KW-1185">Reference proteome</keyword>
<evidence type="ECO:0000313" key="1">
    <source>
        <dbReference type="EMBL" id="CAG8850903.1"/>
    </source>
</evidence>
<name>A0ACA9SY80_9GLOM</name>
<reference evidence="1" key="1">
    <citation type="submission" date="2021-06" db="EMBL/GenBank/DDBJ databases">
        <authorList>
            <person name="Kallberg Y."/>
            <person name="Tangrot J."/>
            <person name="Rosling A."/>
        </authorList>
    </citation>
    <scope>NUCLEOTIDE SEQUENCE</scope>
    <source>
        <strain evidence="1">MA461A</strain>
    </source>
</reference>
<protein>
    <submittedName>
        <fullName evidence="1">22999_t:CDS:1</fullName>
    </submittedName>
</protein>